<dbReference type="PANTHER" id="PTHR11100:SF12">
    <property type="entry name" value="PROTEIN VEIN"/>
    <property type="match status" value="1"/>
</dbReference>
<dbReference type="InterPro" id="IPR000742">
    <property type="entry name" value="EGF"/>
</dbReference>
<feature type="disulfide bond" evidence="12">
    <location>
        <begin position="66"/>
        <end position="83"/>
    </location>
</feature>
<dbReference type="GO" id="GO:0005615">
    <property type="term" value="C:extracellular space"/>
    <property type="evidence" value="ECO:0007669"/>
    <property type="project" value="TreeGrafter"/>
</dbReference>
<proteinExistence type="inferred from homology"/>
<feature type="domain" description="EGF-like" evidence="15">
    <location>
        <begin position="56"/>
        <end position="95"/>
    </location>
</feature>
<keyword evidence="10 14" id="KW-0472">Membrane</keyword>
<evidence type="ECO:0000259" key="15">
    <source>
        <dbReference type="PROSITE" id="PS50026"/>
    </source>
</evidence>
<comment type="caution">
    <text evidence="12">Lacks conserved residue(s) required for the propagation of feature annotation.</text>
</comment>
<dbReference type="Gene3D" id="2.10.25.10">
    <property type="entry name" value="Laminin"/>
    <property type="match status" value="1"/>
</dbReference>
<evidence type="ECO:0000256" key="8">
    <source>
        <dbReference type="ARBA" id="ARBA00022989"/>
    </source>
</evidence>
<keyword evidence="17" id="KW-1185">Reference proteome</keyword>
<keyword evidence="6 12" id="KW-0245">EGF-like domain</keyword>
<comment type="caution">
    <text evidence="16">The sequence shown here is derived from an EMBL/GenBank/DDBJ whole genome shotgun (WGS) entry which is preliminary data.</text>
</comment>
<feature type="disulfide bond" evidence="12">
    <location>
        <begin position="85"/>
        <end position="94"/>
    </location>
</feature>
<reference evidence="16 17" key="1">
    <citation type="submission" date="2024-02" db="EMBL/GenBank/DDBJ databases">
        <title>Chromosome-scale genome assembly of the rough periwinkle Littorina saxatilis.</title>
        <authorList>
            <person name="De Jode A."/>
            <person name="Faria R."/>
            <person name="Formenti G."/>
            <person name="Sims Y."/>
            <person name="Smith T.P."/>
            <person name="Tracey A."/>
            <person name="Wood J.M.D."/>
            <person name="Zagrodzka Z.B."/>
            <person name="Johannesson K."/>
            <person name="Butlin R.K."/>
            <person name="Leder E.H."/>
        </authorList>
    </citation>
    <scope>NUCLEOTIDE SEQUENCE [LARGE SCALE GENOMIC DNA]</scope>
    <source>
        <strain evidence="16">Snail1</strain>
        <tissue evidence="16">Muscle</tissue>
    </source>
</reference>
<dbReference type="GO" id="GO:0035556">
    <property type="term" value="P:intracellular signal transduction"/>
    <property type="evidence" value="ECO:0007669"/>
    <property type="project" value="TreeGrafter"/>
</dbReference>
<evidence type="ECO:0000256" key="11">
    <source>
        <dbReference type="ARBA" id="ARBA00023157"/>
    </source>
</evidence>
<keyword evidence="4" id="KW-1003">Cell membrane</keyword>
<feature type="region of interest" description="Disordered" evidence="13">
    <location>
        <begin position="234"/>
        <end position="328"/>
    </location>
</feature>
<dbReference type="EMBL" id="JBAMIC010000002">
    <property type="protein sequence ID" value="KAK7112687.1"/>
    <property type="molecule type" value="Genomic_DNA"/>
</dbReference>
<dbReference type="GO" id="GO:0048513">
    <property type="term" value="P:animal organ development"/>
    <property type="evidence" value="ECO:0007669"/>
    <property type="project" value="TreeGrafter"/>
</dbReference>
<dbReference type="GO" id="GO:0005886">
    <property type="term" value="C:plasma membrane"/>
    <property type="evidence" value="ECO:0007669"/>
    <property type="project" value="UniProtKB-SubCell"/>
</dbReference>
<feature type="compositionally biased region" description="Basic and acidic residues" evidence="13">
    <location>
        <begin position="183"/>
        <end position="198"/>
    </location>
</feature>
<dbReference type="Proteomes" id="UP001374579">
    <property type="component" value="Unassembled WGS sequence"/>
</dbReference>
<dbReference type="PANTHER" id="PTHR11100">
    <property type="entry name" value="HEREGULIN-NEUREGULIN FAMILY MEMBER"/>
    <property type="match status" value="1"/>
</dbReference>
<comment type="subcellular location">
    <subcellularLocation>
        <location evidence="1">Cell membrane</location>
        <topology evidence="1">Single-pass type I membrane protein</topology>
    </subcellularLocation>
    <subcellularLocation>
        <location evidence="2">Secreted</location>
    </subcellularLocation>
</comment>
<dbReference type="PROSITE" id="PS50026">
    <property type="entry name" value="EGF_3"/>
    <property type="match status" value="1"/>
</dbReference>
<feature type="compositionally biased region" description="Polar residues" evidence="13">
    <location>
        <begin position="435"/>
        <end position="444"/>
    </location>
</feature>
<accession>A0AAN9BVK1</accession>
<dbReference type="Pfam" id="PF07679">
    <property type="entry name" value="I-set"/>
    <property type="match status" value="1"/>
</dbReference>
<evidence type="ECO:0000256" key="7">
    <source>
        <dbReference type="ARBA" id="ARBA00022692"/>
    </source>
</evidence>
<evidence type="ECO:0000256" key="3">
    <source>
        <dbReference type="ARBA" id="ARBA00008216"/>
    </source>
</evidence>
<feature type="compositionally biased region" description="Acidic residues" evidence="13">
    <location>
        <begin position="412"/>
        <end position="421"/>
    </location>
</feature>
<feature type="compositionally biased region" description="Basic and acidic residues" evidence="13">
    <location>
        <begin position="290"/>
        <end position="307"/>
    </location>
</feature>
<gene>
    <name evidence="16" type="ORF">V1264_012102</name>
</gene>
<dbReference type="InterPro" id="IPR036179">
    <property type="entry name" value="Ig-like_dom_sf"/>
</dbReference>
<evidence type="ECO:0000256" key="10">
    <source>
        <dbReference type="ARBA" id="ARBA00023136"/>
    </source>
</evidence>
<evidence type="ECO:0000256" key="1">
    <source>
        <dbReference type="ARBA" id="ARBA00004251"/>
    </source>
</evidence>
<keyword evidence="8 14" id="KW-1133">Transmembrane helix</keyword>
<evidence type="ECO:0000313" key="16">
    <source>
        <dbReference type="EMBL" id="KAK7112687.1"/>
    </source>
</evidence>
<sequence length="586" mass="64924">MVDDVLLSMYSSRRGSRLKIRKADPDNSGVYVCQAKNAVGEDTSNVTVKVTAPELIHKACEKQTFCFNGGTCRYITDLQQTFCQCPESYAGRRCEKEVAHPSILKGEATLLYERTLIIVGIVIALLVFVVICIASYFLANRRRKRWEAKRRMKQRQGAEHERLLDRPDGQPHPQHYIPSFRPQAEKETQTDNDLHSSDYPHPQRQHESEPNFVSNMPNNSDNFFLRKSFPLNTTAPPHDVSEQHLRDLERRGSGSRSRLKAVSVDDNCADRPKSWKAEVPDSKSMPVIRDGSEGGESKEKIEMDDLSHTLPPMTVSNSSPGLSGSGRDGPAVVVVPNLPDFLSSPELMSVPVRMETQPRDNMHAQLKSPEDESCRPVVLPPDYSPLSPLLEQPRWNHVQPDSPPINGVLEGLDSEGEEEEQPLPVLHISEEDLNGNVSKPNSFESEFLPPPPEYMQAADPASPSLSSPTSSSSPAAYPRPKNLSSLLDGVYVPLVGHSPGSGSEDDSAGFLPRTLSSTEASSPTMDGGTPSYSFDPCMDSDPNEFDDQFMHGSPKKGAGPFREAEDKQDYERRLQNVRADQEAIPI</sequence>
<feature type="region of interest" description="Disordered" evidence="13">
    <location>
        <begin position="149"/>
        <end position="219"/>
    </location>
</feature>
<dbReference type="PROSITE" id="PS00022">
    <property type="entry name" value="EGF_1"/>
    <property type="match status" value="1"/>
</dbReference>
<evidence type="ECO:0000256" key="2">
    <source>
        <dbReference type="ARBA" id="ARBA00004613"/>
    </source>
</evidence>
<name>A0AAN9BVK1_9CAEN</name>
<evidence type="ECO:0000313" key="17">
    <source>
        <dbReference type="Proteomes" id="UP001374579"/>
    </source>
</evidence>
<feature type="compositionally biased region" description="Polar residues" evidence="13">
    <location>
        <begin position="514"/>
        <end position="524"/>
    </location>
</feature>
<dbReference type="SUPFAM" id="SSF48726">
    <property type="entry name" value="Immunoglobulin"/>
    <property type="match status" value="1"/>
</dbReference>
<feature type="transmembrane region" description="Helical" evidence="14">
    <location>
        <begin position="116"/>
        <end position="139"/>
    </location>
</feature>
<feature type="compositionally biased region" description="Low complexity" evidence="13">
    <location>
        <begin position="457"/>
        <end position="478"/>
    </location>
</feature>
<dbReference type="Gene3D" id="2.60.40.10">
    <property type="entry name" value="Immunoglobulins"/>
    <property type="match status" value="1"/>
</dbReference>
<dbReference type="SUPFAM" id="SSF57196">
    <property type="entry name" value="EGF/Laminin"/>
    <property type="match status" value="1"/>
</dbReference>
<keyword evidence="5" id="KW-0964">Secreted</keyword>
<evidence type="ECO:0000256" key="6">
    <source>
        <dbReference type="ARBA" id="ARBA00022536"/>
    </source>
</evidence>
<feature type="compositionally biased region" description="Basic and acidic residues" evidence="13">
    <location>
        <begin position="268"/>
        <end position="281"/>
    </location>
</feature>
<evidence type="ECO:0000256" key="5">
    <source>
        <dbReference type="ARBA" id="ARBA00022525"/>
    </source>
</evidence>
<dbReference type="AlphaFoldDB" id="A0AAN9BVK1"/>
<keyword evidence="11 12" id="KW-1015">Disulfide bond</keyword>
<keyword evidence="9" id="KW-0339">Growth factor</keyword>
<keyword evidence="7 14" id="KW-0812">Transmembrane</keyword>
<protein>
    <recommendedName>
        <fullName evidence="15">EGF-like domain-containing protein</fullName>
    </recommendedName>
</protein>
<feature type="compositionally biased region" description="Basic and acidic residues" evidence="13">
    <location>
        <begin position="239"/>
        <end position="252"/>
    </location>
</feature>
<dbReference type="InterPro" id="IPR040180">
    <property type="entry name" value="Neuregulin"/>
</dbReference>
<evidence type="ECO:0000256" key="4">
    <source>
        <dbReference type="ARBA" id="ARBA00022475"/>
    </source>
</evidence>
<dbReference type="InterPro" id="IPR013098">
    <property type="entry name" value="Ig_I-set"/>
</dbReference>
<dbReference type="InterPro" id="IPR013783">
    <property type="entry name" value="Ig-like_fold"/>
</dbReference>
<feature type="region of interest" description="Disordered" evidence="13">
    <location>
        <begin position="393"/>
        <end position="568"/>
    </location>
</feature>
<dbReference type="CDD" id="cd00054">
    <property type="entry name" value="EGF_CA"/>
    <property type="match status" value="1"/>
</dbReference>
<dbReference type="GO" id="GO:0008083">
    <property type="term" value="F:growth factor activity"/>
    <property type="evidence" value="ECO:0007669"/>
    <property type="project" value="UniProtKB-KW"/>
</dbReference>
<evidence type="ECO:0000256" key="14">
    <source>
        <dbReference type="SAM" id="Phobius"/>
    </source>
</evidence>
<dbReference type="GO" id="GO:0007399">
    <property type="term" value="P:nervous system development"/>
    <property type="evidence" value="ECO:0007669"/>
    <property type="project" value="InterPro"/>
</dbReference>
<evidence type="ECO:0000256" key="9">
    <source>
        <dbReference type="ARBA" id="ARBA00023030"/>
    </source>
</evidence>
<evidence type="ECO:0000256" key="13">
    <source>
        <dbReference type="SAM" id="MobiDB-lite"/>
    </source>
</evidence>
<comment type="similarity">
    <text evidence="3">Belongs to the neuregulin family.</text>
</comment>
<evidence type="ECO:0000256" key="12">
    <source>
        <dbReference type="PROSITE-ProRule" id="PRU00076"/>
    </source>
</evidence>
<organism evidence="16 17">
    <name type="scientific">Littorina saxatilis</name>
    <dbReference type="NCBI Taxonomy" id="31220"/>
    <lineage>
        <taxon>Eukaryota</taxon>
        <taxon>Metazoa</taxon>
        <taxon>Spiralia</taxon>
        <taxon>Lophotrochozoa</taxon>
        <taxon>Mollusca</taxon>
        <taxon>Gastropoda</taxon>
        <taxon>Caenogastropoda</taxon>
        <taxon>Littorinimorpha</taxon>
        <taxon>Littorinoidea</taxon>
        <taxon>Littorinidae</taxon>
        <taxon>Littorina</taxon>
    </lineage>
</organism>
<feature type="compositionally biased region" description="Basic and acidic residues" evidence="13">
    <location>
        <begin position="156"/>
        <end position="169"/>
    </location>
</feature>